<dbReference type="Gene3D" id="3.40.50.1820">
    <property type="entry name" value="alpha/beta hydrolase"/>
    <property type="match status" value="1"/>
</dbReference>
<keyword evidence="3" id="KW-1185">Reference proteome</keyword>
<evidence type="ECO:0000313" key="2">
    <source>
        <dbReference type="EMBL" id="KAK5046960.1"/>
    </source>
</evidence>
<accession>A0AAV9MZC7</accession>
<organism evidence="2 3">
    <name type="scientific">Exophiala bonariae</name>
    <dbReference type="NCBI Taxonomy" id="1690606"/>
    <lineage>
        <taxon>Eukaryota</taxon>
        <taxon>Fungi</taxon>
        <taxon>Dikarya</taxon>
        <taxon>Ascomycota</taxon>
        <taxon>Pezizomycotina</taxon>
        <taxon>Eurotiomycetes</taxon>
        <taxon>Chaetothyriomycetidae</taxon>
        <taxon>Chaetothyriales</taxon>
        <taxon>Herpotrichiellaceae</taxon>
        <taxon>Exophiala</taxon>
    </lineage>
</organism>
<sequence>MAFKIPNWLTVHKSKLPKTYAYHFDQLSTIPNIMNGTAYHAHELLYVFLNGEPKFDEKQKQLAQRMCEAWIKFAYGEDPWQPFDQGNKWMGFGPDNCMALKSEAEDKTVRCYSRFKKIVESGIWPRFVSAIDNLVNRRDEMGQ</sequence>
<dbReference type="RefSeq" id="XP_064702533.1">
    <property type="nucleotide sequence ID" value="XM_064850867.1"/>
</dbReference>
<gene>
    <name evidence="2" type="ORF">LTR84_007314</name>
</gene>
<dbReference type="InterPro" id="IPR002018">
    <property type="entry name" value="CarbesteraseB"/>
</dbReference>
<dbReference type="GeneID" id="89975480"/>
<evidence type="ECO:0000313" key="3">
    <source>
        <dbReference type="Proteomes" id="UP001358417"/>
    </source>
</evidence>
<dbReference type="EMBL" id="JAVRRD010000028">
    <property type="protein sequence ID" value="KAK5046960.1"/>
    <property type="molecule type" value="Genomic_DNA"/>
</dbReference>
<dbReference type="Proteomes" id="UP001358417">
    <property type="component" value="Unassembled WGS sequence"/>
</dbReference>
<name>A0AAV9MZC7_9EURO</name>
<protein>
    <recommendedName>
        <fullName evidence="1">Carboxylesterase type B domain-containing protein</fullName>
    </recommendedName>
</protein>
<evidence type="ECO:0000259" key="1">
    <source>
        <dbReference type="Pfam" id="PF00135"/>
    </source>
</evidence>
<dbReference type="AlphaFoldDB" id="A0AAV9MZC7"/>
<reference evidence="2 3" key="1">
    <citation type="submission" date="2023-08" db="EMBL/GenBank/DDBJ databases">
        <title>Black Yeasts Isolated from many extreme environments.</title>
        <authorList>
            <person name="Coleine C."/>
            <person name="Stajich J.E."/>
            <person name="Selbmann L."/>
        </authorList>
    </citation>
    <scope>NUCLEOTIDE SEQUENCE [LARGE SCALE GENOMIC DNA]</scope>
    <source>
        <strain evidence="2 3">CCFEE 5792</strain>
    </source>
</reference>
<dbReference type="Pfam" id="PF00135">
    <property type="entry name" value="COesterase"/>
    <property type="match status" value="1"/>
</dbReference>
<dbReference type="InterPro" id="IPR029058">
    <property type="entry name" value="AB_hydrolase_fold"/>
</dbReference>
<comment type="caution">
    <text evidence="2">The sequence shown here is derived from an EMBL/GenBank/DDBJ whole genome shotgun (WGS) entry which is preliminary data.</text>
</comment>
<proteinExistence type="predicted"/>
<dbReference type="SUPFAM" id="SSF53474">
    <property type="entry name" value="alpha/beta-Hydrolases"/>
    <property type="match status" value="1"/>
</dbReference>
<feature type="domain" description="Carboxylesterase type B" evidence="1">
    <location>
        <begin position="5"/>
        <end position="107"/>
    </location>
</feature>